<dbReference type="Proteomes" id="UP000760545">
    <property type="component" value="Unassembled WGS sequence"/>
</dbReference>
<accession>A0ABX1DG05</accession>
<name>A0ABX1DG05_9FLAO</name>
<gene>
    <name evidence="1" type="ORF">HC176_11905</name>
</gene>
<evidence type="ECO:0000313" key="1">
    <source>
        <dbReference type="EMBL" id="NJX16191.1"/>
    </source>
</evidence>
<comment type="caution">
    <text evidence="1">The sequence shown here is derived from an EMBL/GenBank/DDBJ whole genome shotgun (WGS) entry which is preliminary data.</text>
</comment>
<evidence type="ECO:0008006" key="3">
    <source>
        <dbReference type="Google" id="ProtNLM"/>
    </source>
</evidence>
<proteinExistence type="predicted"/>
<reference evidence="1 2" key="1">
    <citation type="submission" date="2020-03" db="EMBL/GenBank/DDBJ databases">
        <title>Tamlana sp. nov, isolated from XXX.</title>
        <authorList>
            <person name="Cao W.R."/>
        </authorList>
    </citation>
    <scope>NUCLEOTIDE SEQUENCE [LARGE SCALE GENOMIC DNA]</scope>
    <source>
        <strain evidence="1 2">HST1-43</strain>
    </source>
</reference>
<organism evidence="1 2">
    <name type="scientific">Tamlana crocina</name>
    <dbReference type="NCBI Taxonomy" id="393006"/>
    <lineage>
        <taxon>Bacteria</taxon>
        <taxon>Pseudomonadati</taxon>
        <taxon>Bacteroidota</taxon>
        <taxon>Flavobacteriia</taxon>
        <taxon>Flavobacteriales</taxon>
        <taxon>Flavobacteriaceae</taxon>
        <taxon>Tamlana</taxon>
    </lineage>
</organism>
<dbReference type="RefSeq" id="WP_167918579.1">
    <property type="nucleotide sequence ID" value="NZ_JAAVJS010000016.1"/>
</dbReference>
<keyword evidence="2" id="KW-1185">Reference proteome</keyword>
<dbReference type="EMBL" id="JAAVJS010000016">
    <property type="protein sequence ID" value="NJX16191.1"/>
    <property type="molecule type" value="Genomic_DNA"/>
</dbReference>
<evidence type="ECO:0000313" key="2">
    <source>
        <dbReference type="Proteomes" id="UP000760545"/>
    </source>
</evidence>
<sequence>MKKILPYFLAILVSSCFTLKQNGEELLQNNKDLEIAEILTINNNDSLYFNELRILLPSALYTQKYMFKKFGHWDKVLKINDYENYLIWKNCKLFDEKSESYTVAASGSESKQTYSCVIVINKDNTDLLAENSKLRDALVSMFYYGTKRTSLSKDKFYRKYWKMRNSIK</sequence>
<protein>
    <recommendedName>
        <fullName evidence="3">Lipoprotein</fullName>
    </recommendedName>
</protein>
<dbReference type="PROSITE" id="PS51257">
    <property type="entry name" value="PROKAR_LIPOPROTEIN"/>
    <property type="match status" value="1"/>
</dbReference>